<proteinExistence type="inferred from homology"/>
<dbReference type="InterPro" id="IPR015590">
    <property type="entry name" value="Aldehyde_DH_dom"/>
</dbReference>
<dbReference type="InterPro" id="IPR016162">
    <property type="entry name" value="Ald_DH_N"/>
</dbReference>
<evidence type="ECO:0000256" key="2">
    <source>
        <dbReference type="ARBA" id="ARBA00023027"/>
    </source>
</evidence>
<dbReference type="PROSITE" id="PS51257">
    <property type="entry name" value="PROKAR_LIPOPROTEIN"/>
    <property type="match status" value="1"/>
</dbReference>
<name>A0A9W9YM99_9CNID</name>
<evidence type="ECO:0000256" key="1">
    <source>
        <dbReference type="ARBA" id="ARBA00009986"/>
    </source>
</evidence>
<dbReference type="PANTHER" id="PTHR43720:SF2">
    <property type="entry name" value="2-AMINOMUCONIC SEMIALDEHYDE DEHYDROGENASE"/>
    <property type="match status" value="1"/>
</dbReference>
<dbReference type="AlphaFoldDB" id="A0A9W9YM99"/>
<comment type="caution">
    <text evidence="4">The sequence shown here is derived from an EMBL/GenBank/DDBJ whole genome shotgun (WGS) entry which is preliminary data.</text>
</comment>
<evidence type="ECO:0000313" key="5">
    <source>
        <dbReference type="Proteomes" id="UP001163046"/>
    </source>
</evidence>
<dbReference type="EMBL" id="MU827345">
    <property type="protein sequence ID" value="KAJ7352859.1"/>
    <property type="molecule type" value="Genomic_DNA"/>
</dbReference>
<keyword evidence="2" id="KW-0520">NAD</keyword>
<accession>A0A9W9YM99</accession>
<dbReference type="Pfam" id="PF00171">
    <property type="entry name" value="Aldedh"/>
    <property type="match status" value="1"/>
</dbReference>
<reference evidence="4" key="1">
    <citation type="submission" date="2023-01" db="EMBL/GenBank/DDBJ databases">
        <title>Genome assembly of the deep-sea coral Lophelia pertusa.</title>
        <authorList>
            <person name="Herrera S."/>
            <person name="Cordes E."/>
        </authorList>
    </citation>
    <scope>NUCLEOTIDE SEQUENCE</scope>
    <source>
        <strain evidence="4">USNM1676648</strain>
        <tissue evidence="4">Polyp</tissue>
    </source>
</reference>
<sequence>MIKTIIWFGGAGLFASCYSNLVRGYPMMRKPLMHIFYTSIGLYVGYRGHLYEERGDELYEEMVKKHKNVPWWPKAQLLAEKAAREKAEKEAAMVAMEQVAAYNQNWQFKFGISSCVVLQTSARHEENSNACSPNMDFLAQINHLFRRGEISEPIDNFINGEFRPPEDGKFADTLNPSTGETLCKYPLSTVMDLEKAVEAASSAFKLWSKVSKIERADVLNHVAKLLEKRSEGFVRAEIMDQGRAIHGVSTEDNDITREVHNIKHFTAQAVATMGSATQTKDSVSYASRYPLGVVGIITSWASPLHSILWHAVPALASGNCVVIKPSCLAPIEVHLLAKTFSDAGIPKGVVNVVYGKGDVIGKAMAAHPTVKALALVGSEKTTSAVMRASQLLYTKKFSFNLANCHPMIVFDDANLEEVLPAAIKGSFLHNEGQNVHSINRIFVQASIIQIFTEKFIRVVQRLKIGSPNETSIQVGPLISKEHRQKIIGFIQGAVNDGAEILCGGKFQNSTASWTKVIFWSLRYLEVFIVPLSTLLTHWRFRDLW</sequence>
<evidence type="ECO:0000313" key="4">
    <source>
        <dbReference type="EMBL" id="KAJ7352859.1"/>
    </source>
</evidence>
<feature type="domain" description="Aldehyde dehydrogenase" evidence="3">
    <location>
        <begin position="166"/>
        <end position="507"/>
    </location>
</feature>
<dbReference type="Gene3D" id="3.40.605.10">
    <property type="entry name" value="Aldehyde Dehydrogenase, Chain A, domain 1"/>
    <property type="match status" value="1"/>
</dbReference>
<organism evidence="4 5">
    <name type="scientific">Desmophyllum pertusum</name>
    <dbReference type="NCBI Taxonomy" id="174260"/>
    <lineage>
        <taxon>Eukaryota</taxon>
        <taxon>Metazoa</taxon>
        <taxon>Cnidaria</taxon>
        <taxon>Anthozoa</taxon>
        <taxon>Hexacorallia</taxon>
        <taxon>Scleractinia</taxon>
        <taxon>Caryophylliina</taxon>
        <taxon>Caryophylliidae</taxon>
        <taxon>Desmophyllum</taxon>
    </lineage>
</organism>
<dbReference type="GO" id="GO:0016620">
    <property type="term" value="F:oxidoreductase activity, acting on the aldehyde or oxo group of donors, NAD or NADP as acceptor"/>
    <property type="evidence" value="ECO:0007669"/>
    <property type="project" value="InterPro"/>
</dbReference>
<evidence type="ECO:0000259" key="3">
    <source>
        <dbReference type="Pfam" id="PF00171"/>
    </source>
</evidence>
<comment type="similarity">
    <text evidence="1">Belongs to the aldehyde dehydrogenase family.</text>
</comment>
<dbReference type="Proteomes" id="UP001163046">
    <property type="component" value="Unassembled WGS sequence"/>
</dbReference>
<dbReference type="InterPro" id="IPR016163">
    <property type="entry name" value="Ald_DH_C"/>
</dbReference>
<keyword evidence="5" id="KW-1185">Reference proteome</keyword>
<gene>
    <name evidence="4" type="ORF">OS493_033401</name>
</gene>
<dbReference type="Gene3D" id="3.40.309.10">
    <property type="entry name" value="Aldehyde Dehydrogenase, Chain A, domain 2"/>
    <property type="match status" value="1"/>
</dbReference>
<protein>
    <recommendedName>
        <fullName evidence="3">Aldehyde dehydrogenase domain-containing protein</fullName>
    </recommendedName>
</protein>
<dbReference type="InterPro" id="IPR016161">
    <property type="entry name" value="Ald_DH/histidinol_DH"/>
</dbReference>
<dbReference type="PANTHER" id="PTHR43720">
    <property type="entry name" value="2-AMINOMUCONIC SEMIALDEHYDE DEHYDROGENASE"/>
    <property type="match status" value="1"/>
</dbReference>
<dbReference type="OrthoDB" id="310895at2759"/>
<dbReference type="SUPFAM" id="SSF53720">
    <property type="entry name" value="ALDH-like"/>
    <property type="match status" value="1"/>
</dbReference>